<keyword evidence="5" id="KW-0539">Nucleus</keyword>
<accession>A0ABR2ZN72</accession>
<evidence type="ECO:0000256" key="5">
    <source>
        <dbReference type="ARBA" id="ARBA00023242"/>
    </source>
</evidence>
<gene>
    <name evidence="6" type="ORF">AAF712_010624</name>
</gene>
<evidence type="ECO:0000256" key="4">
    <source>
        <dbReference type="ARBA" id="ARBA00022833"/>
    </source>
</evidence>
<organism evidence="6 7">
    <name type="scientific">Marasmius tenuissimus</name>
    <dbReference type="NCBI Taxonomy" id="585030"/>
    <lineage>
        <taxon>Eukaryota</taxon>
        <taxon>Fungi</taxon>
        <taxon>Dikarya</taxon>
        <taxon>Basidiomycota</taxon>
        <taxon>Agaricomycotina</taxon>
        <taxon>Agaricomycetes</taxon>
        <taxon>Agaricomycetidae</taxon>
        <taxon>Agaricales</taxon>
        <taxon>Marasmiineae</taxon>
        <taxon>Marasmiaceae</taxon>
        <taxon>Marasmius</taxon>
    </lineage>
</organism>
<keyword evidence="4" id="KW-0862">Zinc</keyword>
<keyword evidence="3" id="KW-0863">Zinc-finger</keyword>
<evidence type="ECO:0000256" key="2">
    <source>
        <dbReference type="ARBA" id="ARBA00022723"/>
    </source>
</evidence>
<dbReference type="SUPFAM" id="SSF53098">
    <property type="entry name" value="Ribonuclease H-like"/>
    <property type="match status" value="1"/>
</dbReference>
<dbReference type="PANTHER" id="PTHR46481">
    <property type="entry name" value="ZINC FINGER BED DOMAIN-CONTAINING PROTEIN 4"/>
    <property type="match status" value="1"/>
</dbReference>
<evidence type="ECO:0000256" key="1">
    <source>
        <dbReference type="ARBA" id="ARBA00004123"/>
    </source>
</evidence>
<sequence>MLYLRSGPRDEWPELINKVSKSWKSRDLPLNQDQWFTALDMIDMGLEFRSAFDELPTHWAALRECQLSPADWGSLAYASECLTAFKVTLRKIRPASSSWLSRNQRRPLILSECRRVTSALHTVVISKTPPHPSFENALQVCINELASRYSGESASYIHIWISGWYRWRNLQRCFSTHLLVLDPRVNLSDLLREASTSEELAHIVRACEALGQKLCNRYLRVSIMTACLGFQQLRRYYDLPREEPECGILDWWHSHATQFPQLAPFAMGILALPGMFDQVFGLIFCRGNVM</sequence>
<keyword evidence="2" id="KW-0479">Metal-binding</keyword>
<dbReference type="InterPro" id="IPR012337">
    <property type="entry name" value="RNaseH-like_sf"/>
</dbReference>
<dbReference type="PANTHER" id="PTHR46481:SF10">
    <property type="entry name" value="ZINC FINGER BED DOMAIN-CONTAINING PROTEIN 39"/>
    <property type="match status" value="1"/>
</dbReference>
<comment type="subcellular location">
    <subcellularLocation>
        <location evidence="1">Nucleus</location>
    </subcellularLocation>
</comment>
<keyword evidence="7" id="KW-1185">Reference proteome</keyword>
<evidence type="ECO:0000313" key="7">
    <source>
        <dbReference type="Proteomes" id="UP001437256"/>
    </source>
</evidence>
<name>A0ABR2ZN72_9AGAR</name>
<dbReference type="EMBL" id="JBBXMP010000103">
    <property type="protein sequence ID" value="KAL0062491.1"/>
    <property type="molecule type" value="Genomic_DNA"/>
</dbReference>
<evidence type="ECO:0000313" key="6">
    <source>
        <dbReference type="EMBL" id="KAL0062491.1"/>
    </source>
</evidence>
<dbReference type="Proteomes" id="UP001437256">
    <property type="component" value="Unassembled WGS sequence"/>
</dbReference>
<dbReference type="InterPro" id="IPR052035">
    <property type="entry name" value="ZnF_BED_domain_contain"/>
</dbReference>
<protein>
    <submittedName>
        <fullName evidence="6">Uncharacterized protein</fullName>
    </submittedName>
</protein>
<comment type="caution">
    <text evidence="6">The sequence shown here is derived from an EMBL/GenBank/DDBJ whole genome shotgun (WGS) entry which is preliminary data.</text>
</comment>
<reference evidence="6 7" key="1">
    <citation type="submission" date="2024-05" db="EMBL/GenBank/DDBJ databases">
        <title>A draft genome resource for the thread blight pathogen Marasmius tenuissimus strain MS-2.</title>
        <authorList>
            <person name="Yulfo-Soto G.E."/>
            <person name="Baruah I.K."/>
            <person name="Amoako-Attah I."/>
            <person name="Bukari Y."/>
            <person name="Meinhardt L.W."/>
            <person name="Bailey B.A."/>
            <person name="Cohen S.P."/>
        </authorList>
    </citation>
    <scope>NUCLEOTIDE SEQUENCE [LARGE SCALE GENOMIC DNA]</scope>
    <source>
        <strain evidence="6 7">MS-2</strain>
    </source>
</reference>
<evidence type="ECO:0000256" key="3">
    <source>
        <dbReference type="ARBA" id="ARBA00022771"/>
    </source>
</evidence>
<proteinExistence type="predicted"/>